<dbReference type="Pfam" id="PF09339">
    <property type="entry name" value="HTH_IclR"/>
    <property type="match status" value="1"/>
</dbReference>
<dbReference type="PROSITE" id="PS51077">
    <property type="entry name" value="HTH_ICLR"/>
    <property type="match status" value="1"/>
</dbReference>
<sequence length="261" mass="28157">MPPSASPRDNRTAVDKAMALLRAFGEEATTGVGVSELARRAELSKSTAFRLLASLQSNGAVDRAGNAYRLGKMIQNLGTTQESDLHARLRDALTPYMVNLYETTRQTVHLAVLQGTDVVYLNKLYGQLAVRSPSRIGGRLPSYCTAVGKVLLAYNPDAAEVVLSKEMYAWTEHTISESYRLSAELKAIRKNNVGFDREEILIGLNCVAAPIFDGTGHAVAALSISGPAGRFRPESQTSILRRVSYEASRAAAAVTAAAQRT</sequence>
<dbReference type="PANTHER" id="PTHR30136:SF35">
    <property type="entry name" value="HTH-TYPE TRANSCRIPTIONAL REGULATOR RV1719"/>
    <property type="match status" value="1"/>
</dbReference>
<feature type="domain" description="HTH iclR-type" evidence="4">
    <location>
        <begin position="11"/>
        <end position="72"/>
    </location>
</feature>
<dbReference type="SMART" id="SM00346">
    <property type="entry name" value="HTH_ICLR"/>
    <property type="match status" value="1"/>
</dbReference>
<dbReference type="InterPro" id="IPR014757">
    <property type="entry name" value="Tscrpt_reg_IclR_C"/>
</dbReference>
<protein>
    <submittedName>
        <fullName evidence="6">IclR family transcriptional regulator</fullName>
    </submittedName>
</protein>
<comment type="caution">
    <text evidence="6">The sequence shown here is derived from an EMBL/GenBank/DDBJ whole genome shotgun (WGS) entry which is preliminary data.</text>
</comment>
<evidence type="ECO:0000256" key="3">
    <source>
        <dbReference type="ARBA" id="ARBA00023163"/>
    </source>
</evidence>
<evidence type="ECO:0000256" key="1">
    <source>
        <dbReference type="ARBA" id="ARBA00023015"/>
    </source>
</evidence>
<dbReference type="Pfam" id="PF01614">
    <property type="entry name" value="IclR_C"/>
    <property type="match status" value="1"/>
</dbReference>
<keyword evidence="3" id="KW-0804">Transcription</keyword>
<organism evidence="6 7">
    <name type="scientific">Glutamicibacter mysorens</name>
    <dbReference type="NCBI Taxonomy" id="257984"/>
    <lineage>
        <taxon>Bacteria</taxon>
        <taxon>Bacillati</taxon>
        <taxon>Actinomycetota</taxon>
        <taxon>Actinomycetes</taxon>
        <taxon>Micrococcales</taxon>
        <taxon>Micrococcaceae</taxon>
        <taxon>Glutamicibacter</taxon>
    </lineage>
</organism>
<dbReference type="SUPFAM" id="SSF55781">
    <property type="entry name" value="GAF domain-like"/>
    <property type="match status" value="1"/>
</dbReference>
<dbReference type="EMBL" id="PGEY01000001">
    <property type="protein sequence ID" value="PJJ44870.1"/>
    <property type="molecule type" value="Genomic_DNA"/>
</dbReference>
<dbReference type="InterPro" id="IPR036388">
    <property type="entry name" value="WH-like_DNA-bd_sf"/>
</dbReference>
<dbReference type="Proteomes" id="UP000229263">
    <property type="component" value="Unassembled WGS sequence"/>
</dbReference>
<accession>A0ABX4MZ63</accession>
<evidence type="ECO:0000256" key="2">
    <source>
        <dbReference type="ARBA" id="ARBA00023125"/>
    </source>
</evidence>
<name>A0ABX4MZ63_9MICC</name>
<dbReference type="Gene3D" id="3.30.450.40">
    <property type="match status" value="1"/>
</dbReference>
<evidence type="ECO:0000259" key="4">
    <source>
        <dbReference type="PROSITE" id="PS51077"/>
    </source>
</evidence>
<dbReference type="InterPro" id="IPR005471">
    <property type="entry name" value="Tscrpt_reg_IclR_N"/>
</dbReference>
<evidence type="ECO:0000313" key="6">
    <source>
        <dbReference type="EMBL" id="PJJ44870.1"/>
    </source>
</evidence>
<dbReference type="PROSITE" id="PS51078">
    <property type="entry name" value="ICLR_ED"/>
    <property type="match status" value="1"/>
</dbReference>
<dbReference type="SUPFAM" id="SSF46785">
    <property type="entry name" value="Winged helix' DNA-binding domain"/>
    <property type="match status" value="1"/>
</dbReference>
<dbReference type="PANTHER" id="PTHR30136">
    <property type="entry name" value="HELIX-TURN-HELIX TRANSCRIPTIONAL REGULATOR, ICLR FAMILY"/>
    <property type="match status" value="1"/>
</dbReference>
<keyword evidence="2" id="KW-0238">DNA-binding</keyword>
<keyword evidence="7" id="KW-1185">Reference proteome</keyword>
<dbReference type="InterPro" id="IPR029016">
    <property type="entry name" value="GAF-like_dom_sf"/>
</dbReference>
<reference evidence="6 7" key="1">
    <citation type="submission" date="2017-11" db="EMBL/GenBank/DDBJ databases">
        <title>Sequencing the genomes of 1000 actinobacteria strains.</title>
        <authorList>
            <person name="Klenk H.-P."/>
        </authorList>
    </citation>
    <scope>NUCLEOTIDE SEQUENCE [LARGE SCALE GENOMIC DNA]</scope>
    <source>
        <strain evidence="6 7">DSM 12798</strain>
    </source>
</reference>
<dbReference type="InterPro" id="IPR036390">
    <property type="entry name" value="WH_DNA-bd_sf"/>
</dbReference>
<dbReference type="RefSeq" id="WP_066141592.1">
    <property type="nucleotide sequence ID" value="NZ_PGEY01000001.1"/>
</dbReference>
<proteinExistence type="predicted"/>
<evidence type="ECO:0000313" key="7">
    <source>
        <dbReference type="Proteomes" id="UP000229263"/>
    </source>
</evidence>
<gene>
    <name evidence="6" type="ORF">ATK23_2116</name>
</gene>
<dbReference type="Gene3D" id="1.10.10.10">
    <property type="entry name" value="Winged helix-like DNA-binding domain superfamily/Winged helix DNA-binding domain"/>
    <property type="match status" value="1"/>
</dbReference>
<feature type="domain" description="IclR-ED" evidence="5">
    <location>
        <begin position="73"/>
        <end position="261"/>
    </location>
</feature>
<dbReference type="InterPro" id="IPR050707">
    <property type="entry name" value="HTH_MetabolicPath_Reg"/>
</dbReference>
<keyword evidence="1" id="KW-0805">Transcription regulation</keyword>
<evidence type="ECO:0000259" key="5">
    <source>
        <dbReference type="PROSITE" id="PS51078"/>
    </source>
</evidence>